<dbReference type="PANTHER" id="PTHR11738">
    <property type="entry name" value="MHC CLASS I NK CELL RECEPTOR"/>
    <property type="match status" value="1"/>
</dbReference>
<evidence type="ECO:0000256" key="2">
    <source>
        <dbReference type="ARBA" id="ARBA00022475"/>
    </source>
</evidence>
<name>A0A8C8U9G6_PERMB</name>
<evidence type="ECO:0000256" key="9">
    <source>
        <dbReference type="ARBA" id="ARBA00023180"/>
    </source>
</evidence>
<reference evidence="13" key="3">
    <citation type="submission" date="2025-09" db="UniProtKB">
        <authorList>
            <consortium name="Ensembl"/>
        </authorList>
    </citation>
    <scope>IDENTIFICATION</scope>
</reference>
<proteinExistence type="predicted"/>
<dbReference type="PROSITE" id="PS50835">
    <property type="entry name" value="IG_LIKE"/>
    <property type="match status" value="2"/>
</dbReference>
<dbReference type="InterPro" id="IPR013783">
    <property type="entry name" value="Ig-like_fold"/>
</dbReference>
<dbReference type="InterPro" id="IPR007110">
    <property type="entry name" value="Ig-like_dom"/>
</dbReference>
<evidence type="ECO:0000256" key="11">
    <source>
        <dbReference type="SAM" id="Phobius"/>
    </source>
</evidence>
<keyword evidence="10" id="KW-0393">Immunoglobulin domain</keyword>
<keyword evidence="14" id="KW-1185">Reference proteome</keyword>
<keyword evidence="6 11" id="KW-1133">Transmembrane helix</keyword>
<dbReference type="InterPro" id="IPR003599">
    <property type="entry name" value="Ig_sub"/>
</dbReference>
<keyword evidence="2" id="KW-1003">Cell membrane</keyword>
<dbReference type="PANTHER" id="PTHR11738:SF179">
    <property type="entry name" value="LEUKOCYTE IMMUNOGLOBULIN-LIKE RECEPTOR SUBFAMILY A MEMBER 5"/>
    <property type="match status" value="1"/>
</dbReference>
<dbReference type="InterPro" id="IPR013151">
    <property type="entry name" value="Immunoglobulin_dom"/>
</dbReference>
<dbReference type="Pfam" id="PF13927">
    <property type="entry name" value="Ig_3"/>
    <property type="match status" value="1"/>
</dbReference>
<evidence type="ECO:0000313" key="13">
    <source>
        <dbReference type="Ensembl" id="ENSPEMP00000031849.1"/>
    </source>
</evidence>
<feature type="transmembrane region" description="Helical" evidence="11">
    <location>
        <begin position="355"/>
        <end position="373"/>
    </location>
</feature>
<evidence type="ECO:0000256" key="3">
    <source>
        <dbReference type="ARBA" id="ARBA00022692"/>
    </source>
</evidence>
<dbReference type="AlphaFoldDB" id="A0A8C8U9G6"/>
<evidence type="ECO:0000256" key="5">
    <source>
        <dbReference type="ARBA" id="ARBA00022737"/>
    </source>
</evidence>
<keyword evidence="4" id="KW-0732">Signal</keyword>
<sequence length="388" mass="42910">MIQVLREILVCGVCEGPGQTHLLLSYFLAGTLHKPSIKAEPSSMVSSRSAVIIWCHGTLVAEKCVLHEEGSQKPWGTQTPEKPENKAKFSIPSVTQQHGGQYRCYCYSSAGWSERSDTLEIVVTGIYYYNKPSVTALPSPVVTSGGNMTLKCVSQDEYNKLILTKDDQKFLSSQNSQYIHSIMQYQALFSIDHVTPDHRGTFRCYGYYKQTPHWWSVPSDDPLDILITGEGQTDSLCPSLSVKPNSTVHSGDNVTLLCQSTFKVDTFILSKEGAAHQPQRLKSKSEASEFQAEFSMSAVTSDLSGTYRCYGSRDSSHYLLSHASDPVELTVSVTSVTSLSTTADSEIQDHTVENLIRMGFAVMILIVLGILVIEDWGSQRRAQRAAEK</sequence>
<dbReference type="GO" id="GO:0005886">
    <property type="term" value="C:plasma membrane"/>
    <property type="evidence" value="ECO:0007669"/>
    <property type="project" value="UniProtKB-SubCell"/>
</dbReference>
<dbReference type="Proteomes" id="UP000694547">
    <property type="component" value="Chromosome 1"/>
</dbReference>
<dbReference type="GO" id="GO:0032396">
    <property type="term" value="F:inhibitory MHC class I receptor activity"/>
    <property type="evidence" value="ECO:0007669"/>
    <property type="project" value="TreeGrafter"/>
</dbReference>
<evidence type="ECO:0000256" key="7">
    <source>
        <dbReference type="ARBA" id="ARBA00023136"/>
    </source>
</evidence>
<dbReference type="FunFam" id="2.60.40.10:FF:000049">
    <property type="entry name" value="Leukocyte immunoglobulin-like receptor subfamily B member 1"/>
    <property type="match status" value="3"/>
</dbReference>
<dbReference type="Pfam" id="PF00047">
    <property type="entry name" value="ig"/>
    <property type="match status" value="1"/>
</dbReference>
<keyword evidence="7 11" id="KW-0472">Membrane</keyword>
<dbReference type="GeneTree" id="ENSGT01100000263478"/>
<keyword evidence="3 11" id="KW-0812">Transmembrane</keyword>
<evidence type="ECO:0000313" key="14">
    <source>
        <dbReference type="Proteomes" id="UP000694547"/>
    </source>
</evidence>
<accession>A0A8C8U9G6</accession>
<evidence type="ECO:0000256" key="8">
    <source>
        <dbReference type="ARBA" id="ARBA00023157"/>
    </source>
</evidence>
<evidence type="ECO:0000256" key="10">
    <source>
        <dbReference type="ARBA" id="ARBA00023319"/>
    </source>
</evidence>
<dbReference type="SUPFAM" id="SSF48726">
    <property type="entry name" value="Immunoglobulin"/>
    <property type="match status" value="3"/>
</dbReference>
<evidence type="ECO:0000259" key="12">
    <source>
        <dbReference type="PROSITE" id="PS50835"/>
    </source>
</evidence>
<dbReference type="CDD" id="cd16843">
    <property type="entry name" value="IgC2_D1_D2_LILR_KIR_like"/>
    <property type="match status" value="1"/>
</dbReference>
<gene>
    <name evidence="13" type="primary">LOC102911923</name>
</gene>
<evidence type="ECO:0000256" key="6">
    <source>
        <dbReference type="ARBA" id="ARBA00022989"/>
    </source>
</evidence>
<dbReference type="Gene3D" id="2.60.40.10">
    <property type="entry name" value="Immunoglobulins"/>
    <property type="match status" value="3"/>
</dbReference>
<dbReference type="InterPro" id="IPR036179">
    <property type="entry name" value="Ig-like_dom_sf"/>
</dbReference>
<keyword evidence="8" id="KW-1015">Disulfide bond</keyword>
<feature type="domain" description="Ig-like" evidence="12">
    <location>
        <begin position="238"/>
        <end position="332"/>
    </location>
</feature>
<keyword evidence="5" id="KW-0677">Repeat</keyword>
<organism evidence="13 14">
    <name type="scientific">Peromyscus maniculatus bairdii</name>
    <name type="common">Prairie deer mouse</name>
    <dbReference type="NCBI Taxonomy" id="230844"/>
    <lineage>
        <taxon>Eukaryota</taxon>
        <taxon>Metazoa</taxon>
        <taxon>Chordata</taxon>
        <taxon>Craniata</taxon>
        <taxon>Vertebrata</taxon>
        <taxon>Euteleostomi</taxon>
        <taxon>Mammalia</taxon>
        <taxon>Eutheria</taxon>
        <taxon>Euarchontoglires</taxon>
        <taxon>Glires</taxon>
        <taxon>Rodentia</taxon>
        <taxon>Myomorpha</taxon>
        <taxon>Muroidea</taxon>
        <taxon>Cricetidae</taxon>
        <taxon>Neotominae</taxon>
        <taxon>Peromyscus</taxon>
    </lineage>
</organism>
<dbReference type="SMART" id="SM00409">
    <property type="entry name" value="IG"/>
    <property type="match status" value="3"/>
</dbReference>
<keyword evidence="9" id="KW-0325">Glycoprotein</keyword>
<evidence type="ECO:0000256" key="1">
    <source>
        <dbReference type="ARBA" id="ARBA00004162"/>
    </source>
</evidence>
<protein>
    <submittedName>
        <fullName evidence="13">Leukocyte immunoglobulin-like receptor subfamily B member 3</fullName>
    </submittedName>
</protein>
<reference evidence="13 14" key="1">
    <citation type="submission" date="2018-10" db="EMBL/GenBank/DDBJ databases">
        <title>Improved assembly of the deer mouse Peromyscus maniculatus genome.</title>
        <authorList>
            <person name="Lassance J.-M."/>
            <person name="Hoekstra H.E."/>
        </authorList>
    </citation>
    <scope>NUCLEOTIDE SEQUENCE [LARGE SCALE GENOMIC DNA]</scope>
</reference>
<evidence type="ECO:0000256" key="4">
    <source>
        <dbReference type="ARBA" id="ARBA00022729"/>
    </source>
</evidence>
<reference evidence="13" key="2">
    <citation type="submission" date="2025-08" db="UniProtKB">
        <authorList>
            <consortium name="Ensembl"/>
        </authorList>
    </citation>
    <scope>IDENTIFICATION</scope>
</reference>
<dbReference type="Pfam" id="PF13895">
    <property type="entry name" value="Ig_2"/>
    <property type="match status" value="1"/>
</dbReference>
<dbReference type="GO" id="GO:0002764">
    <property type="term" value="P:immune response-regulating signaling pathway"/>
    <property type="evidence" value="ECO:0007669"/>
    <property type="project" value="TreeGrafter"/>
</dbReference>
<feature type="domain" description="Ig-like" evidence="12">
    <location>
        <begin position="132"/>
        <end position="204"/>
    </location>
</feature>
<dbReference type="InterPro" id="IPR050412">
    <property type="entry name" value="Ig-like_Receptors_ImmuneReg"/>
</dbReference>
<comment type="subcellular location">
    <subcellularLocation>
        <location evidence="1">Cell membrane</location>
        <topology evidence="1">Single-pass membrane protein</topology>
    </subcellularLocation>
</comment>
<dbReference type="Ensembl" id="ENSPEMT00000040300.1">
    <property type="protein sequence ID" value="ENSPEMP00000031849.1"/>
    <property type="gene ID" value="ENSPEMG00000027435.1"/>
</dbReference>
<dbReference type="GO" id="GO:0019221">
    <property type="term" value="P:cytokine-mediated signaling pathway"/>
    <property type="evidence" value="ECO:0007669"/>
    <property type="project" value="TreeGrafter"/>
</dbReference>